<comment type="caution">
    <text evidence="7">The sequence shown here is derived from an EMBL/GenBank/DDBJ whole genome shotgun (WGS) entry which is preliminary data.</text>
</comment>
<gene>
    <name evidence="7" type="ORF">EEDITHA_LOCUS170</name>
</gene>
<organism evidence="7 8">
    <name type="scientific">Euphydryas editha</name>
    <name type="common">Edith's checkerspot</name>
    <dbReference type="NCBI Taxonomy" id="104508"/>
    <lineage>
        <taxon>Eukaryota</taxon>
        <taxon>Metazoa</taxon>
        <taxon>Ecdysozoa</taxon>
        <taxon>Arthropoda</taxon>
        <taxon>Hexapoda</taxon>
        <taxon>Insecta</taxon>
        <taxon>Pterygota</taxon>
        <taxon>Neoptera</taxon>
        <taxon>Endopterygota</taxon>
        <taxon>Lepidoptera</taxon>
        <taxon>Glossata</taxon>
        <taxon>Ditrysia</taxon>
        <taxon>Papilionoidea</taxon>
        <taxon>Nymphalidae</taxon>
        <taxon>Nymphalinae</taxon>
        <taxon>Euphydryas</taxon>
    </lineage>
</organism>
<keyword evidence="8" id="KW-1185">Reference proteome</keyword>
<dbReference type="Pfam" id="PF05699">
    <property type="entry name" value="Dimer_Tnp_hAT"/>
    <property type="match status" value="1"/>
</dbReference>
<dbReference type="InterPro" id="IPR052035">
    <property type="entry name" value="ZnF_BED_domain_contain"/>
</dbReference>
<dbReference type="GO" id="GO:0008270">
    <property type="term" value="F:zinc ion binding"/>
    <property type="evidence" value="ECO:0007669"/>
    <property type="project" value="UniProtKB-KW"/>
</dbReference>
<keyword evidence="3" id="KW-0863">Zinc-finger</keyword>
<dbReference type="AlphaFoldDB" id="A0AAU9TBU2"/>
<dbReference type="PANTHER" id="PTHR46481:SF10">
    <property type="entry name" value="ZINC FINGER BED DOMAIN-CONTAINING PROTEIN 39"/>
    <property type="match status" value="1"/>
</dbReference>
<proteinExistence type="predicted"/>
<dbReference type="EMBL" id="CAKOGL010000001">
    <property type="protein sequence ID" value="CAH2083482.1"/>
    <property type="molecule type" value="Genomic_DNA"/>
</dbReference>
<name>A0AAU9TBU2_EUPED</name>
<keyword evidence="4" id="KW-0862">Zinc</keyword>
<protein>
    <recommendedName>
        <fullName evidence="6">HAT C-terminal dimerisation domain-containing protein</fullName>
    </recommendedName>
</protein>
<dbReference type="Proteomes" id="UP001153954">
    <property type="component" value="Unassembled WGS sequence"/>
</dbReference>
<evidence type="ECO:0000256" key="5">
    <source>
        <dbReference type="ARBA" id="ARBA00023242"/>
    </source>
</evidence>
<dbReference type="PANTHER" id="PTHR46481">
    <property type="entry name" value="ZINC FINGER BED DOMAIN-CONTAINING PROTEIN 4"/>
    <property type="match status" value="1"/>
</dbReference>
<evidence type="ECO:0000256" key="4">
    <source>
        <dbReference type="ARBA" id="ARBA00022833"/>
    </source>
</evidence>
<evidence type="ECO:0000256" key="2">
    <source>
        <dbReference type="ARBA" id="ARBA00022723"/>
    </source>
</evidence>
<dbReference type="InterPro" id="IPR008906">
    <property type="entry name" value="HATC_C_dom"/>
</dbReference>
<reference evidence="7" key="1">
    <citation type="submission" date="2022-03" db="EMBL/GenBank/DDBJ databases">
        <authorList>
            <person name="Tunstrom K."/>
        </authorList>
    </citation>
    <scope>NUCLEOTIDE SEQUENCE</scope>
</reference>
<sequence>MWTCDHNNESFLSFTAHWISPDFKLEHGMLATKPFSGSHTGENIANELNVIAARWNIPLNKIHIVVHDSGANMVKGVRVAEYDSARCFIHSLQRIITESLKCQSDLMEMLAASRRIVTHFNHSGLAQEKLKVIQKELKLREHQLVQDVSTRWNSTYYLQERLLEQKRAISLYIADHDKLSNLTPHQWNLMEQCISLLKPFEEITKITSSGLSCISEVIPHVATFMRYLQKEDTARKVPNLLHVLMSLKTEIEQRFQHLDEDPKYFMATLLDPRFKTSFFGIIQTEKARQKLLLEGLKMTCSEEDSNSSESDSPPMKRRAGNGATVVHETFWDCFNEVAQDNSQTEDTTNSAIANELDFYLKMVRVDRQSDPYAWWAANANQFPILIKFAQIYLSSPCSSVYSERLFSEAGLIYENRRNRLLPKNAENLVFIHHNLPLVNYEY</sequence>
<evidence type="ECO:0000256" key="1">
    <source>
        <dbReference type="ARBA" id="ARBA00004123"/>
    </source>
</evidence>
<evidence type="ECO:0000256" key="3">
    <source>
        <dbReference type="ARBA" id="ARBA00022771"/>
    </source>
</evidence>
<evidence type="ECO:0000313" key="7">
    <source>
        <dbReference type="EMBL" id="CAH2083482.1"/>
    </source>
</evidence>
<comment type="subcellular location">
    <subcellularLocation>
        <location evidence="1">Nucleus</location>
    </subcellularLocation>
</comment>
<evidence type="ECO:0000259" key="6">
    <source>
        <dbReference type="Pfam" id="PF05699"/>
    </source>
</evidence>
<dbReference type="InterPro" id="IPR012337">
    <property type="entry name" value="RNaseH-like_sf"/>
</dbReference>
<keyword evidence="5" id="KW-0539">Nucleus</keyword>
<dbReference type="GO" id="GO:0005634">
    <property type="term" value="C:nucleus"/>
    <property type="evidence" value="ECO:0007669"/>
    <property type="project" value="UniProtKB-SubCell"/>
</dbReference>
<accession>A0AAU9TBU2</accession>
<keyword evidence="2" id="KW-0479">Metal-binding</keyword>
<feature type="domain" description="HAT C-terminal dimerisation" evidence="6">
    <location>
        <begin position="355"/>
        <end position="435"/>
    </location>
</feature>
<dbReference type="SUPFAM" id="SSF53098">
    <property type="entry name" value="Ribonuclease H-like"/>
    <property type="match status" value="1"/>
</dbReference>
<evidence type="ECO:0000313" key="8">
    <source>
        <dbReference type="Proteomes" id="UP001153954"/>
    </source>
</evidence>
<dbReference type="GO" id="GO:0046983">
    <property type="term" value="F:protein dimerization activity"/>
    <property type="evidence" value="ECO:0007669"/>
    <property type="project" value="InterPro"/>
</dbReference>